<dbReference type="AlphaFoldDB" id="A0A2G9TMP3"/>
<dbReference type="EMBL" id="KZ358490">
    <property type="protein sequence ID" value="PIO59205.1"/>
    <property type="molecule type" value="Genomic_DNA"/>
</dbReference>
<sequence>FSYNNEEVRIRWNKRGRPVFVLKPINISDFWLKNITPAVIRRLACICARTAGDHASYYDRSERPPLDDLPLWIHNAKSAPGLLYKSYRSYIGLDMA</sequence>
<feature type="non-terminal residue" evidence="1">
    <location>
        <position position="1"/>
    </location>
</feature>
<accession>A0A2G9TMP3</accession>
<gene>
    <name evidence="1" type="ORF">TELCIR_19341</name>
</gene>
<name>A0A2G9TMP3_TELCI</name>
<organism evidence="1 2">
    <name type="scientific">Teladorsagia circumcincta</name>
    <name type="common">Brown stomach worm</name>
    <name type="synonym">Ostertagia circumcincta</name>
    <dbReference type="NCBI Taxonomy" id="45464"/>
    <lineage>
        <taxon>Eukaryota</taxon>
        <taxon>Metazoa</taxon>
        <taxon>Ecdysozoa</taxon>
        <taxon>Nematoda</taxon>
        <taxon>Chromadorea</taxon>
        <taxon>Rhabditida</taxon>
        <taxon>Rhabditina</taxon>
        <taxon>Rhabditomorpha</taxon>
        <taxon>Strongyloidea</taxon>
        <taxon>Trichostrongylidae</taxon>
        <taxon>Teladorsagia</taxon>
    </lineage>
</organism>
<proteinExistence type="predicted"/>
<evidence type="ECO:0000313" key="2">
    <source>
        <dbReference type="Proteomes" id="UP000230423"/>
    </source>
</evidence>
<reference evidence="1 2" key="1">
    <citation type="submission" date="2015-09" db="EMBL/GenBank/DDBJ databases">
        <title>Draft genome of the parasitic nematode Teladorsagia circumcincta isolate WARC Sus (inbred).</title>
        <authorList>
            <person name="Mitreva M."/>
        </authorList>
    </citation>
    <scope>NUCLEOTIDE SEQUENCE [LARGE SCALE GENOMIC DNA]</scope>
    <source>
        <strain evidence="1 2">S</strain>
    </source>
</reference>
<dbReference type="Proteomes" id="UP000230423">
    <property type="component" value="Unassembled WGS sequence"/>
</dbReference>
<evidence type="ECO:0000313" key="1">
    <source>
        <dbReference type="EMBL" id="PIO59205.1"/>
    </source>
</evidence>
<dbReference type="OrthoDB" id="10495993at2759"/>
<protein>
    <submittedName>
        <fullName evidence="1">Uncharacterized protein</fullName>
    </submittedName>
</protein>
<keyword evidence="2" id="KW-1185">Reference proteome</keyword>